<name>A0AA35REE3_GEOBA</name>
<comment type="caution">
    <text evidence="2">The sequence shown here is derived from an EMBL/GenBank/DDBJ whole genome shotgun (WGS) entry which is preliminary data.</text>
</comment>
<reference evidence="2" key="1">
    <citation type="submission" date="2023-03" db="EMBL/GenBank/DDBJ databases">
        <authorList>
            <person name="Steffen K."/>
            <person name="Cardenas P."/>
        </authorList>
    </citation>
    <scope>NUCLEOTIDE SEQUENCE</scope>
</reference>
<protein>
    <submittedName>
        <fullName evidence="2">Fluoroacetyl-CoA thioesterase</fullName>
    </submittedName>
</protein>
<dbReference type="CDD" id="cd03440">
    <property type="entry name" value="hot_dog"/>
    <property type="match status" value="1"/>
</dbReference>
<dbReference type="Gene3D" id="3.10.129.10">
    <property type="entry name" value="Hotdog Thioesterase"/>
    <property type="match status" value="1"/>
</dbReference>
<evidence type="ECO:0000259" key="1">
    <source>
        <dbReference type="Pfam" id="PF22636"/>
    </source>
</evidence>
<dbReference type="Pfam" id="PF22636">
    <property type="entry name" value="FlK"/>
    <property type="match status" value="1"/>
</dbReference>
<sequence length="117" mass="12644">MPGPDLKAGLQGRMETVVSEANVAPHVPKFSTPSMIQLMEQASMDSVVAHLLPGETTVGFEVNVRHLAPADIGDTIVASAQLTEVDRNRLTFRVEAHHGDRKIGEGTHRRAVIQTPT</sequence>
<dbReference type="PANTHER" id="PTHR36934:SF1">
    <property type="entry name" value="THIOESTERASE DOMAIN-CONTAINING PROTEIN"/>
    <property type="match status" value="1"/>
</dbReference>
<dbReference type="SUPFAM" id="SSF54637">
    <property type="entry name" value="Thioesterase/thiol ester dehydrase-isomerase"/>
    <property type="match status" value="1"/>
</dbReference>
<dbReference type="PIRSF" id="PIRSF014972">
    <property type="entry name" value="FlK"/>
    <property type="match status" value="1"/>
</dbReference>
<feature type="domain" description="Fluoroacetyl-CoA-specific thioesterase-like" evidence="1">
    <location>
        <begin position="26"/>
        <end position="114"/>
    </location>
</feature>
<accession>A0AA35REE3</accession>
<dbReference type="EMBL" id="CASHTH010000874">
    <property type="protein sequence ID" value="CAI8008612.1"/>
    <property type="molecule type" value="Genomic_DNA"/>
</dbReference>
<proteinExistence type="predicted"/>
<organism evidence="2 3">
    <name type="scientific">Geodia barretti</name>
    <name type="common">Barrett's horny sponge</name>
    <dbReference type="NCBI Taxonomy" id="519541"/>
    <lineage>
        <taxon>Eukaryota</taxon>
        <taxon>Metazoa</taxon>
        <taxon>Porifera</taxon>
        <taxon>Demospongiae</taxon>
        <taxon>Heteroscleromorpha</taxon>
        <taxon>Tetractinellida</taxon>
        <taxon>Astrophorina</taxon>
        <taxon>Geodiidae</taxon>
        <taxon>Geodia</taxon>
    </lineage>
</organism>
<dbReference type="InterPro" id="IPR054485">
    <property type="entry name" value="FlK-like_dom"/>
</dbReference>
<dbReference type="Proteomes" id="UP001174909">
    <property type="component" value="Unassembled WGS sequence"/>
</dbReference>
<evidence type="ECO:0000313" key="2">
    <source>
        <dbReference type="EMBL" id="CAI8008612.1"/>
    </source>
</evidence>
<dbReference type="PANTHER" id="PTHR36934">
    <property type="entry name" value="BLR0278 PROTEIN"/>
    <property type="match status" value="1"/>
</dbReference>
<evidence type="ECO:0000313" key="3">
    <source>
        <dbReference type="Proteomes" id="UP001174909"/>
    </source>
</evidence>
<dbReference type="AlphaFoldDB" id="A0AA35REE3"/>
<dbReference type="InterPro" id="IPR029069">
    <property type="entry name" value="HotDog_dom_sf"/>
</dbReference>
<dbReference type="InterPro" id="IPR025540">
    <property type="entry name" value="FlK"/>
</dbReference>
<keyword evidence="3" id="KW-1185">Reference proteome</keyword>
<gene>
    <name evidence="2" type="ORF">GBAR_LOCUS5886</name>
</gene>